<evidence type="ECO:0000313" key="1">
    <source>
        <dbReference type="EMBL" id="TCV01115.1"/>
    </source>
</evidence>
<dbReference type="Pfam" id="PF06080">
    <property type="entry name" value="DUF938"/>
    <property type="match status" value="1"/>
</dbReference>
<dbReference type="EMBL" id="SMBU01000006">
    <property type="protein sequence ID" value="TCV01115.1"/>
    <property type="molecule type" value="Genomic_DNA"/>
</dbReference>
<dbReference type="InterPro" id="IPR029063">
    <property type="entry name" value="SAM-dependent_MTases_sf"/>
</dbReference>
<protein>
    <submittedName>
        <fullName evidence="1">Uncharacterized protein DUF938</fullName>
    </submittedName>
</protein>
<dbReference type="AlphaFoldDB" id="A0A4R3VED2"/>
<dbReference type="SUPFAM" id="SSF53335">
    <property type="entry name" value="S-adenosyl-L-methionine-dependent methyltransferases"/>
    <property type="match status" value="1"/>
</dbReference>
<proteinExistence type="predicted"/>
<dbReference type="PANTHER" id="PTHR20974:SF0">
    <property type="entry name" value="UPF0585 PROTEIN CG18661"/>
    <property type="match status" value="1"/>
</dbReference>
<dbReference type="Gene3D" id="3.40.50.150">
    <property type="entry name" value="Vaccinia Virus protein VP39"/>
    <property type="match status" value="1"/>
</dbReference>
<keyword evidence="2" id="KW-1185">Reference proteome</keyword>
<dbReference type="RefSeq" id="WP_132570576.1">
    <property type="nucleotide sequence ID" value="NZ_CBCSGL010000003.1"/>
</dbReference>
<comment type="caution">
    <text evidence="1">The sequence shown here is derived from an EMBL/GenBank/DDBJ whole genome shotgun (WGS) entry which is preliminary data.</text>
</comment>
<dbReference type="PANTHER" id="PTHR20974">
    <property type="entry name" value="UPF0585 PROTEIN CG18661"/>
    <property type="match status" value="1"/>
</dbReference>
<sequence length="202" mass="21627">MSDPRRHSPAAERNGPPILAALQRILPSTGLLLEIASGTGQHAAFCSAGLPGWRWLPSDFDAAALPSISAWCEGLERVRPPIALDVLDAAWPSVPAQVDAIYCANMIHIAPWACTTGLIQGAARHLAPQGLLITYGPYIVDGEPTAPSNLAFDADLRARNAAWGLRRLSDVAEQAAAAGLRLRERLDMPANNKLLVWMRDVG</sequence>
<reference evidence="1 2" key="1">
    <citation type="submission" date="2019-03" db="EMBL/GenBank/DDBJ databases">
        <title>Genomic Encyclopedia of Type Strains, Phase IV (KMG-IV): sequencing the most valuable type-strain genomes for metagenomic binning, comparative biology and taxonomic classification.</title>
        <authorList>
            <person name="Goeker M."/>
        </authorList>
    </citation>
    <scope>NUCLEOTIDE SEQUENCE [LARGE SCALE GENOMIC DNA]</scope>
    <source>
        <strain evidence="1 2">DSM 654</strain>
    </source>
</reference>
<accession>A0A4R3VED2</accession>
<dbReference type="Proteomes" id="UP000295110">
    <property type="component" value="Unassembled WGS sequence"/>
</dbReference>
<dbReference type="InterPro" id="IPR010342">
    <property type="entry name" value="DUF938"/>
</dbReference>
<name>A0A4R3VED2_ROSSA</name>
<dbReference type="OrthoDB" id="9342562at2"/>
<organism evidence="1 2">
    <name type="scientific">Roseateles saccharophilus</name>
    <name type="common">Pseudomonas saccharophila</name>
    <dbReference type="NCBI Taxonomy" id="304"/>
    <lineage>
        <taxon>Bacteria</taxon>
        <taxon>Pseudomonadati</taxon>
        <taxon>Pseudomonadota</taxon>
        <taxon>Betaproteobacteria</taxon>
        <taxon>Burkholderiales</taxon>
        <taxon>Sphaerotilaceae</taxon>
        <taxon>Roseateles</taxon>
    </lineage>
</organism>
<evidence type="ECO:0000313" key="2">
    <source>
        <dbReference type="Proteomes" id="UP000295110"/>
    </source>
</evidence>
<gene>
    <name evidence="1" type="ORF">EV671_100641</name>
</gene>